<dbReference type="PRINTS" id="PR01346">
    <property type="entry name" value="HELNAPAPROT"/>
</dbReference>
<dbReference type="CDD" id="cd01043">
    <property type="entry name" value="DPS"/>
    <property type="match status" value="1"/>
</dbReference>
<accession>A0A248TGR2</accession>
<dbReference type="Proteomes" id="UP000215137">
    <property type="component" value="Chromosome"/>
</dbReference>
<evidence type="ECO:0000256" key="3">
    <source>
        <dbReference type="SAM" id="Coils"/>
    </source>
</evidence>
<evidence type="ECO:0000313" key="5">
    <source>
        <dbReference type="EMBL" id="ASV67280.1"/>
    </source>
</evidence>
<dbReference type="InterPro" id="IPR009078">
    <property type="entry name" value="Ferritin-like_SF"/>
</dbReference>
<evidence type="ECO:0000313" key="6">
    <source>
        <dbReference type="Proteomes" id="UP000215137"/>
    </source>
</evidence>
<dbReference type="PROSITE" id="PS00819">
    <property type="entry name" value="DPS_2"/>
    <property type="match status" value="1"/>
</dbReference>
<reference evidence="5 6" key="1">
    <citation type="submission" date="2017-08" db="EMBL/GenBank/DDBJ databases">
        <title>Complete Genome Sequence of Bacillus kochii Oregon-R-modENCODE STRAIN BDGP4, isolated from Drosophila melanogaster gut.</title>
        <authorList>
            <person name="Wan K.H."/>
            <person name="Yu C."/>
            <person name="Park S."/>
            <person name="Hammonds A.S."/>
            <person name="Booth B.W."/>
            <person name="Celniker S.E."/>
        </authorList>
    </citation>
    <scope>NUCLEOTIDE SEQUENCE [LARGE SCALE GENOMIC DNA]</scope>
    <source>
        <strain evidence="5 6">BDGP4</strain>
    </source>
</reference>
<feature type="domain" description="Ferritin/DPS" evidence="4">
    <location>
        <begin position="10"/>
        <end position="148"/>
    </location>
</feature>
<dbReference type="AlphaFoldDB" id="A0A248TGR2"/>
<evidence type="ECO:0000256" key="2">
    <source>
        <dbReference type="RuleBase" id="RU003875"/>
    </source>
</evidence>
<dbReference type="Pfam" id="PF00210">
    <property type="entry name" value="Ferritin"/>
    <property type="match status" value="1"/>
</dbReference>
<dbReference type="PROSITE" id="PS00818">
    <property type="entry name" value="DPS_1"/>
    <property type="match status" value="1"/>
</dbReference>
<dbReference type="RefSeq" id="WP_095370854.1">
    <property type="nucleotide sequence ID" value="NZ_CP022983.1"/>
</dbReference>
<dbReference type="InterPro" id="IPR002177">
    <property type="entry name" value="DPS_DNA-bd"/>
</dbReference>
<organism evidence="5 6">
    <name type="scientific">Cytobacillus kochii</name>
    <dbReference type="NCBI Taxonomy" id="859143"/>
    <lineage>
        <taxon>Bacteria</taxon>
        <taxon>Bacillati</taxon>
        <taxon>Bacillota</taxon>
        <taxon>Bacilli</taxon>
        <taxon>Bacillales</taxon>
        <taxon>Bacillaceae</taxon>
        <taxon>Cytobacillus</taxon>
    </lineage>
</organism>
<protein>
    <submittedName>
        <fullName evidence="5">DNA starvation/stationary phase protection protein</fullName>
    </submittedName>
</protein>
<dbReference type="InterPro" id="IPR023188">
    <property type="entry name" value="DPS_DNA-bd_CS"/>
</dbReference>
<dbReference type="GO" id="GO:0016722">
    <property type="term" value="F:oxidoreductase activity, acting on metal ions"/>
    <property type="evidence" value="ECO:0007669"/>
    <property type="project" value="InterPro"/>
</dbReference>
<dbReference type="EMBL" id="CP022983">
    <property type="protein sequence ID" value="ASV67280.1"/>
    <property type="molecule type" value="Genomic_DNA"/>
</dbReference>
<dbReference type="KEGG" id="bko:CKF48_08085"/>
<dbReference type="SUPFAM" id="SSF47240">
    <property type="entry name" value="Ferritin-like"/>
    <property type="match status" value="1"/>
</dbReference>
<feature type="coiled-coil region" evidence="3">
    <location>
        <begin position="89"/>
        <end position="116"/>
    </location>
</feature>
<dbReference type="InterPro" id="IPR012347">
    <property type="entry name" value="Ferritin-like"/>
</dbReference>
<dbReference type="PANTHER" id="PTHR42932">
    <property type="entry name" value="GENERAL STRESS PROTEIN 20U"/>
    <property type="match status" value="1"/>
</dbReference>
<dbReference type="OrthoDB" id="9797023at2"/>
<evidence type="ECO:0000259" key="4">
    <source>
        <dbReference type="Pfam" id="PF00210"/>
    </source>
</evidence>
<keyword evidence="6" id="KW-1185">Reference proteome</keyword>
<dbReference type="InterPro" id="IPR008331">
    <property type="entry name" value="Ferritin_DPS_dom"/>
</dbReference>
<proteinExistence type="inferred from homology"/>
<name>A0A248TGR2_9BACI</name>
<dbReference type="GO" id="GO:0008199">
    <property type="term" value="F:ferric iron binding"/>
    <property type="evidence" value="ECO:0007669"/>
    <property type="project" value="InterPro"/>
</dbReference>
<dbReference type="PIRSF" id="PIRSF005900">
    <property type="entry name" value="Dps"/>
    <property type="match status" value="1"/>
</dbReference>
<dbReference type="PANTHER" id="PTHR42932:SF1">
    <property type="entry name" value="GENERAL STRESS PROTEIN 20U"/>
    <property type="match status" value="1"/>
</dbReference>
<gene>
    <name evidence="5" type="ORF">CKF48_08085</name>
</gene>
<sequence>MITLDTKLNAALNTQVANWSLLYTKLHRYHWYVTGPHFFTLHEKFEELYNEAAEVVDEMAERILTIGGKPVASMKEYLEVATLKENLDEKSAEKMVENLISDYQQLRAELKEITKLADEEEEPAVEDYAVGLINSLDKHIWMLNAYLG</sequence>
<keyword evidence="3" id="KW-0175">Coiled coil</keyword>
<dbReference type="Gene3D" id="1.20.1260.10">
    <property type="match status" value="1"/>
</dbReference>
<evidence type="ECO:0000256" key="1">
    <source>
        <dbReference type="ARBA" id="ARBA00009497"/>
    </source>
</evidence>
<comment type="similarity">
    <text evidence="1 2">Belongs to the Dps family.</text>
</comment>